<keyword evidence="2" id="KW-1185">Reference proteome</keyword>
<comment type="caution">
    <text evidence="1">The sequence shown here is derived from an EMBL/GenBank/DDBJ whole genome shotgun (WGS) entry which is preliminary data.</text>
</comment>
<name>A0ABD1W4Q1_9LAMI</name>
<sequence length="182" mass="20418">MFCISKCGFEGQESSEELKNNHCVLSNLMQMARWMLTHVRLWLFLLDLAVENIVGSSFCALAIISSFKILVDSIFVMKINFQIGVSDGATQNKGIGNLERAHEKSSVAEIQWEVKDSCVDDQVCRHKYPSHAPDPMGDLDSMEVVGPSIFSEKFSNSTSTMDIDVDDIYFDDPDSDDEAENY</sequence>
<reference evidence="2" key="1">
    <citation type="submission" date="2024-07" db="EMBL/GenBank/DDBJ databases">
        <title>Two chromosome-level genome assemblies of Korean endemic species Abeliophyllum distichum and Forsythia ovata (Oleaceae).</title>
        <authorList>
            <person name="Jang H."/>
        </authorList>
    </citation>
    <scope>NUCLEOTIDE SEQUENCE [LARGE SCALE GENOMIC DNA]</scope>
</reference>
<gene>
    <name evidence="1" type="ORF">Fot_13867</name>
</gene>
<organism evidence="1 2">
    <name type="scientific">Forsythia ovata</name>
    <dbReference type="NCBI Taxonomy" id="205694"/>
    <lineage>
        <taxon>Eukaryota</taxon>
        <taxon>Viridiplantae</taxon>
        <taxon>Streptophyta</taxon>
        <taxon>Embryophyta</taxon>
        <taxon>Tracheophyta</taxon>
        <taxon>Spermatophyta</taxon>
        <taxon>Magnoliopsida</taxon>
        <taxon>eudicotyledons</taxon>
        <taxon>Gunneridae</taxon>
        <taxon>Pentapetalae</taxon>
        <taxon>asterids</taxon>
        <taxon>lamiids</taxon>
        <taxon>Lamiales</taxon>
        <taxon>Oleaceae</taxon>
        <taxon>Forsythieae</taxon>
        <taxon>Forsythia</taxon>
    </lineage>
</organism>
<evidence type="ECO:0000313" key="2">
    <source>
        <dbReference type="Proteomes" id="UP001604277"/>
    </source>
</evidence>
<proteinExistence type="predicted"/>
<accession>A0ABD1W4Q1</accession>
<dbReference type="EMBL" id="JBFOLJ010000004">
    <property type="protein sequence ID" value="KAL2544634.1"/>
    <property type="molecule type" value="Genomic_DNA"/>
</dbReference>
<dbReference type="Proteomes" id="UP001604277">
    <property type="component" value="Unassembled WGS sequence"/>
</dbReference>
<dbReference type="AlphaFoldDB" id="A0ABD1W4Q1"/>
<protein>
    <submittedName>
        <fullName evidence="1">Uncharacterized protein</fullName>
    </submittedName>
</protein>
<evidence type="ECO:0000313" key="1">
    <source>
        <dbReference type="EMBL" id="KAL2544634.1"/>
    </source>
</evidence>